<dbReference type="InterPro" id="IPR004114">
    <property type="entry name" value="THUMP_dom"/>
</dbReference>
<evidence type="ECO:0000313" key="5">
    <source>
        <dbReference type="Proteomes" id="UP000076874"/>
    </source>
</evidence>
<sequence>MSADLNKRKAPPSEGASNAKRKKGGTYGRWKTPHQAQVKALHLPRGSVEPGDVGLWVTCARGMEGKAARELQMLFDEYAEKMYGIQPVKDAWTTPAAAPAKGNSSGTKADGVVNDDDDNDDDDDIEASVQREIAALRAGTTHANAVPSSPSSSSAADQRRRVFTPLRLNLECLLFTKTRPPVDPVALAHRICEDAARDAAAAADNKDDDNKNNGNGNGDVYTSRGPVTRMASRYLNRLTPITASARATDKGIVDLARQVLTPYFTLKPEDSSGTSGHDGDGDGAQAGSATADAAARTTDAVVEPAHAAADKPAYSFAIRISIRHHQTLKRGDVIERVAALIDGERHKVNLDRPDKVILVDIFKFACGMSVVDGDWAGDLKKYNLSEIYNIPLKSKQAQDKSGASGDAAGGTKAATKPAAAPAAEAPTKDAKAAAKDAEKPPNQEGTGETAA</sequence>
<protein>
    <submittedName>
        <fullName evidence="4">Thump domain containing protein</fullName>
    </submittedName>
</protein>
<reference evidence="4 5" key="1">
    <citation type="journal article" date="2016" name="Genome Biol. Evol.">
        <title>Divergent and convergent evolution of fungal pathogenicity.</title>
        <authorList>
            <person name="Shang Y."/>
            <person name="Xiao G."/>
            <person name="Zheng P."/>
            <person name="Cen K."/>
            <person name="Zhan S."/>
            <person name="Wang C."/>
        </authorList>
    </citation>
    <scope>NUCLEOTIDE SEQUENCE [LARGE SCALE GENOMIC DNA]</scope>
    <source>
        <strain evidence="4 5">RCEF 264</strain>
    </source>
</reference>
<gene>
    <name evidence="4" type="ORF">SPI_08746</name>
</gene>
<organism evidence="4 5">
    <name type="scientific">Niveomyces insectorum RCEF 264</name>
    <dbReference type="NCBI Taxonomy" id="1081102"/>
    <lineage>
        <taxon>Eukaryota</taxon>
        <taxon>Fungi</taxon>
        <taxon>Dikarya</taxon>
        <taxon>Ascomycota</taxon>
        <taxon>Pezizomycotina</taxon>
        <taxon>Sordariomycetes</taxon>
        <taxon>Hypocreomycetidae</taxon>
        <taxon>Hypocreales</taxon>
        <taxon>Cordycipitaceae</taxon>
        <taxon>Niveomyces</taxon>
    </lineage>
</organism>
<feature type="compositionally biased region" description="Low complexity" evidence="2">
    <location>
        <begin position="399"/>
        <end position="425"/>
    </location>
</feature>
<dbReference type="CDD" id="cd11717">
    <property type="entry name" value="THUMP_THUMPD1_like"/>
    <property type="match status" value="1"/>
</dbReference>
<feature type="region of interest" description="Disordered" evidence="2">
    <location>
        <begin position="202"/>
        <end position="225"/>
    </location>
</feature>
<dbReference type="STRING" id="1081102.A0A162MD84"/>
<feature type="region of interest" description="Disordered" evidence="2">
    <location>
        <begin position="1"/>
        <end position="33"/>
    </location>
</feature>
<feature type="region of interest" description="Disordered" evidence="2">
    <location>
        <begin position="395"/>
        <end position="451"/>
    </location>
</feature>
<dbReference type="InterPro" id="IPR040183">
    <property type="entry name" value="THUMPD1-like"/>
</dbReference>
<name>A0A162MD84_9HYPO</name>
<feature type="compositionally biased region" description="Basic and acidic residues" evidence="2">
    <location>
        <begin position="426"/>
        <end position="441"/>
    </location>
</feature>
<feature type="compositionally biased region" description="Low complexity" evidence="2">
    <location>
        <begin position="283"/>
        <end position="298"/>
    </location>
</feature>
<dbReference type="PROSITE" id="PS51165">
    <property type="entry name" value="THUMP"/>
    <property type="match status" value="1"/>
</dbReference>
<dbReference type="Gene3D" id="3.30.2300.10">
    <property type="entry name" value="THUMP superfamily"/>
    <property type="match status" value="1"/>
</dbReference>
<evidence type="ECO:0000256" key="1">
    <source>
        <dbReference type="PROSITE-ProRule" id="PRU00529"/>
    </source>
</evidence>
<keyword evidence="1" id="KW-0694">RNA-binding</keyword>
<accession>A0A162MD84</accession>
<dbReference type="PANTHER" id="PTHR13452">
    <property type="entry name" value="THUMP DOMAIN CONTAINING PROTEIN 1-RELATED"/>
    <property type="match status" value="1"/>
</dbReference>
<dbReference type="Proteomes" id="UP000076874">
    <property type="component" value="Unassembled WGS sequence"/>
</dbReference>
<dbReference type="AlphaFoldDB" id="A0A162MD84"/>
<comment type="caution">
    <text evidence="4">The sequence shown here is derived from an EMBL/GenBank/DDBJ whole genome shotgun (WGS) entry which is preliminary data.</text>
</comment>
<dbReference type="OrthoDB" id="367221at2759"/>
<dbReference type="EMBL" id="AZHD01000023">
    <property type="protein sequence ID" value="OAA54500.1"/>
    <property type="molecule type" value="Genomic_DNA"/>
</dbReference>
<feature type="compositionally biased region" description="Acidic residues" evidence="2">
    <location>
        <begin position="113"/>
        <end position="123"/>
    </location>
</feature>
<dbReference type="GO" id="GO:0006400">
    <property type="term" value="P:tRNA modification"/>
    <property type="evidence" value="ECO:0007669"/>
    <property type="project" value="InterPro"/>
</dbReference>
<evidence type="ECO:0000259" key="3">
    <source>
        <dbReference type="PROSITE" id="PS51165"/>
    </source>
</evidence>
<dbReference type="PANTHER" id="PTHR13452:SF10">
    <property type="entry name" value="THUMP DOMAIN-CONTAINING PROTEIN 1"/>
    <property type="match status" value="1"/>
</dbReference>
<evidence type="ECO:0000256" key="2">
    <source>
        <dbReference type="SAM" id="MobiDB-lite"/>
    </source>
</evidence>
<proteinExistence type="predicted"/>
<evidence type="ECO:0000313" key="4">
    <source>
        <dbReference type="EMBL" id="OAA54500.1"/>
    </source>
</evidence>
<dbReference type="SUPFAM" id="SSF143437">
    <property type="entry name" value="THUMP domain-like"/>
    <property type="match status" value="1"/>
</dbReference>
<dbReference type="Pfam" id="PF02926">
    <property type="entry name" value="THUMP"/>
    <property type="match status" value="1"/>
</dbReference>
<feature type="region of interest" description="Disordered" evidence="2">
    <location>
        <begin position="95"/>
        <end position="123"/>
    </location>
</feature>
<feature type="region of interest" description="Disordered" evidence="2">
    <location>
        <begin position="138"/>
        <end position="158"/>
    </location>
</feature>
<feature type="region of interest" description="Disordered" evidence="2">
    <location>
        <begin position="266"/>
        <end position="298"/>
    </location>
</feature>
<feature type="domain" description="THUMP" evidence="3">
    <location>
        <begin position="245"/>
        <end position="372"/>
    </location>
</feature>
<dbReference type="GO" id="GO:0003723">
    <property type="term" value="F:RNA binding"/>
    <property type="evidence" value="ECO:0007669"/>
    <property type="project" value="UniProtKB-UniRule"/>
</dbReference>
<keyword evidence="5" id="KW-1185">Reference proteome</keyword>